<keyword evidence="1" id="KW-1185">Reference proteome</keyword>
<name>A0A6P6Y007_DERPT</name>
<dbReference type="RefSeq" id="XP_027198887.1">
    <property type="nucleotide sequence ID" value="XM_027343086.1"/>
</dbReference>
<organism evidence="1 2">
    <name type="scientific">Dermatophagoides pteronyssinus</name>
    <name type="common">European house dust mite</name>
    <dbReference type="NCBI Taxonomy" id="6956"/>
    <lineage>
        <taxon>Eukaryota</taxon>
        <taxon>Metazoa</taxon>
        <taxon>Ecdysozoa</taxon>
        <taxon>Arthropoda</taxon>
        <taxon>Chelicerata</taxon>
        <taxon>Arachnida</taxon>
        <taxon>Acari</taxon>
        <taxon>Acariformes</taxon>
        <taxon>Sarcoptiformes</taxon>
        <taxon>Astigmata</taxon>
        <taxon>Psoroptidia</taxon>
        <taxon>Analgoidea</taxon>
        <taxon>Pyroglyphidae</taxon>
        <taxon>Dermatophagoidinae</taxon>
        <taxon>Dermatophagoides</taxon>
    </lineage>
</organism>
<accession>A0A6P6Y007</accession>
<sequence>MATNRNFDRSLSKNSIEEIQQELLQNNDALRFHFWAMTIYQAYYSCYMQHHPNAYNERARIFEQMFTNNKNCYNNITFDQVRSYSARIARKCFPRTLLIQFIDSKNEQNQSNLYVEIQDETGNIIVKLQRQFQFELIRVNLPIECNYKLNSKIIIKITDQYNQIIIDKSIKEGDISGYTGYMENLGDQFGILRLKWTIRTDLLLGWPCNPNRFIPQLLMVLLKNESMYFYFFEPVFNALSSNDKIIVLKSLPWLRLIKGDRCHIRQLAKIFMVCCHDQTNSESLHLDLMIENSKIFFPSLTREQQINTFYYFGQKFEKYLIGKSKSLPIKDHQQLINLIFLLQKFVSTEKKKRNKPTNSNLKDVYELIELMRQIMTDKKIDKNVRNFSSYLISFFDEKN</sequence>
<evidence type="ECO:0000313" key="2">
    <source>
        <dbReference type="RefSeq" id="XP_027198887.1"/>
    </source>
</evidence>
<proteinExistence type="predicted"/>
<dbReference type="OrthoDB" id="10533166at2759"/>
<protein>
    <submittedName>
        <fullName evidence="2">Uncharacterized protein LOC113793115</fullName>
    </submittedName>
</protein>
<evidence type="ECO:0000313" key="1">
    <source>
        <dbReference type="Proteomes" id="UP000515146"/>
    </source>
</evidence>
<dbReference type="AlphaFoldDB" id="A0A6P6Y007"/>
<dbReference type="InParanoid" id="A0A6P6Y007"/>
<dbReference type="KEGG" id="dpte:113793115"/>
<dbReference type="Proteomes" id="UP000515146">
    <property type="component" value="Unplaced"/>
</dbReference>
<gene>
    <name evidence="2" type="primary">LOC113793115</name>
</gene>
<reference evidence="2" key="1">
    <citation type="submission" date="2025-08" db="UniProtKB">
        <authorList>
            <consortium name="RefSeq"/>
        </authorList>
    </citation>
    <scope>IDENTIFICATION</scope>
    <source>
        <strain evidence="2">Airmid</strain>
    </source>
</reference>